<dbReference type="PANTHER" id="PTHR41244:SF1">
    <property type="entry name" value="GLYCOSYLTRANSFERASE"/>
    <property type="match status" value="1"/>
</dbReference>
<dbReference type="Pfam" id="PF14307">
    <property type="entry name" value="Glyco_tran_WbsX"/>
    <property type="match status" value="1"/>
</dbReference>
<dbReference type="InterPro" id="IPR032719">
    <property type="entry name" value="WbsX"/>
</dbReference>
<dbReference type="Proteomes" id="UP001595616">
    <property type="component" value="Unassembled WGS sequence"/>
</dbReference>
<dbReference type="Gene3D" id="3.20.20.80">
    <property type="entry name" value="Glycosidases"/>
    <property type="match status" value="1"/>
</dbReference>
<sequence>MPVRSIAIHLPQFHPTPENNEWWGKGFTEWTNVVKAKPSFKGHYQPHLPADLGFYDLRLPQTREDQAALAKQYGIDGFCYYHYWFEGQKLLHEPVEAILKDKKPDFPFCLFWANESWSRRWLGEEKEVLMKQTYSEKDDEEHIHYLLEFFKDERYIKINGRPIFLIYRPYDLPDVAKTIATFKRIAKENGLPEPYLVASNAQDRDKDPHDYGFDDVLFFEPKLYVLSEFNKDERTLKKLVRNLLQGVFSASKKVYSYSQYKQRAKLVNERATYKGLPCVLVGFDNTARRGKNGIVIKDQNTAEFKTSLEEAVKEVAERPEDEKLVFINAWNEWAEGNHLEPDHKDGYAYLETVKSVFGKK</sequence>
<evidence type="ECO:0000313" key="1">
    <source>
        <dbReference type="EMBL" id="MFC3813017.1"/>
    </source>
</evidence>
<dbReference type="RefSeq" id="WP_379839923.1">
    <property type="nucleotide sequence ID" value="NZ_JBHRYQ010000001.1"/>
</dbReference>
<proteinExistence type="predicted"/>
<keyword evidence="2" id="KW-1185">Reference proteome</keyword>
<gene>
    <name evidence="1" type="ORF">ACFOOI_20300</name>
</gene>
<dbReference type="CDD" id="cd11579">
    <property type="entry name" value="Glyco_tran_WbsX"/>
    <property type="match status" value="1"/>
</dbReference>
<dbReference type="EMBL" id="JBHRYQ010000001">
    <property type="protein sequence ID" value="MFC3813017.1"/>
    <property type="molecule type" value="Genomic_DNA"/>
</dbReference>
<accession>A0ABV7Z1L0</accession>
<evidence type="ECO:0000313" key="2">
    <source>
        <dbReference type="Proteomes" id="UP001595616"/>
    </source>
</evidence>
<organism evidence="1 2">
    <name type="scientific">Lacihabitans lacunae</name>
    <dbReference type="NCBI Taxonomy" id="1028214"/>
    <lineage>
        <taxon>Bacteria</taxon>
        <taxon>Pseudomonadati</taxon>
        <taxon>Bacteroidota</taxon>
        <taxon>Cytophagia</taxon>
        <taxon>Cytophagales</taxon>
        <taxon>Leadbetterellaceae</taxon>
        <taxon>Lacihabitans</taxon>
    </lineage>
</organism>
<comment type="caution">
    <text evidence="1">The sequence shown here is derived from an EMBL/GenBank/DDBJ whole genome shotgun (WGS) entry which is preliminary data.</text>
</comment>
<reference evidence="2" key="1">
    <citation type="journal article" date="2019" name="Int. J. Syst. Evol. Microbiol.">
        <title>The Global Catalogue of Microorganisms (GCM) 10K type strain sequencing project: providing services to taxonomists for standard genome sequencing and annotation.</title>
        <authorList>
            <consortium name="The Broad Institute Genomics Platform"/>
            <consortium name="The Broad Institute Genome Sequencing Center for Infectious Disease"/>
            <person name="Wu L."/>
            <person name="Ma J."/>
        </authorList>
    </citation>
    <scope>NUCLEOTIDE SEQUENCE [LARGE SCALE GENOMIC DNA]</scope>
    <source>
        <strain evidence="2">CECT 7956</strain>
    </source>
</reference>
<name>A0ABV7Z1L0_9BACT</name>
<protein>
    <submittedName>
        <fullName evidence="1">Glycoside hydrolase family 99-like domain-containing protein</fullName>
    </submittedName>
</protein>
<dbReference type="PANTHER" id="PTHR41244">
    <property type="entry name" value="RHAMNAN SYNTHESIS F"/>
    <property type="match status" value="1"/>
</dbReference>